<keyword evidence="4 7" id="KW-1133">Transmembrane helix</keyword>
<comment type="function">
    <text evidence="7">Essential cell division protein. May link together the upstream cell division proteins, which are predominantly cytoplasmic, with the downstream cell division proteins, which are predominantly periplasmic.</text>
</comment>
<evidence type="ECO:0000313" key="9">
    <source>
        <dbReference type="Proteomes" id="UP000184268"/>
    </source>
</evidence>
<feature type="topological domain" description="Periplasmic" evidence="7">
    <location>
        <begin position="22"/>
        <end position="94"/>
    </location>
</feature>
<feature type="coiled-coil region" evidence="7">
    <location>
        <begin position="29"/>
        <end position="70"/>
    </location>
</feature>
<feature type="topological domain" description="Cytoplasmic" evidence="7">
    <location>
        <begin position="1"/>
        <end position="3"/>
    </location>
</feature>
<evidence type="ECO:0000256" key="2">
    <source>
        <dbReference type="ARBA" id="ARBA00022618"/>
    </source>
</evidence>
<dbReference type="OrthoDB" id="7061211at2"/>
<keyword evidence="2 7" id="KW-0132">Cell division</keyword>
<dbReference type="Proteomes" id="UP000184268">
    <property type="component" value="Unassembled WGS sequence"/>
</dbReference>
<name>A0A1M5ZTQ6_9GAMM</name>
<dbReference type="GO" id="GO:0030428">
    <property type="term" value="C:cell septum"/>
    <property type="evidence" value="ECO:0007669"/>
    <property type="project" value="TreeGrafter"/>
</dbReference>
<dbReference type="GO" id="GO:0005886">
    <property type="term" value="C:plasma membrane"/>
    <property type="evidence" value="ECO:0007669"/>
    <property type="project" value="UniProtKB-SubCell"/>
</dbReference>
<comment type="similarity">
    <text evidence="7">Belongs to the FtsB family.</text>
</comment>
<evidence type="ECO:0000256" key="1">
    <source>
        <dbReference type="ARBA" id="ARBA00022475"/>
    </source>
</evidence>
<dbReference type="HAMAP" id="MF_00599">
    <property type="entry name" value="FtsB"/>
    <property type="match status" value="1"/>
</dbReference>
<dbReference type="AlphaFoldDB" id="A0A1M5ZTQ6"/>
<dbReference type="Pfam" id="PF04977">
    <property type="entry name" value="DivIC"/>
    <property type="match status" value="1"/>
</dbReference>
<keyword evidence="5 7" id="KW-0472">Membrane</keyword>
<dbReference type="PANTHER" id="PTHR37485">
    <property type="entry name" value="CELL DIVISION PROTEIN FTSB"/>
    <property type="match status" value="1"/>
</dbReference>
<evidence type="ECO:0000256" key="3">
    <source>
        <dbReference type="ARBA" id="ARBA00022692"/>
    </source>
</evidence>
<evidence type="ECO:0000313" key="8">
    <source>
        <dbReference type="EMBL" id="SHI27594.1"/>
    </source>
</evidence>
<dbReference type="EMBL" id="FQXG01000016">
    <property type="protein sequence ID" value="SHI27594.1"/>
    <property type="molecule type" value="Genomic_DNA"/>
</dbReference>
<evidence type="ECO:0000256" key="7">
    <source>
        <dbReference type="HAMAP-Rule" id="MF_00599"/>
    </source>
</evidence>
<dbReference type="RefSeq" id="WP_067666044.1">
    <property type="nucleotide sequence ID" value="NZ_FQXG01000016.1"/>
</dbReference>
<dbReference type="GO" id="GO:0032153">
    <property type="term" value="C:cell division site"/>
    <property type="evidence" value="ECO:0007669"/>
    <property type="project" value="UniProtKB-UniRule"/>
</dbReference>
<keyword evidence="7" id="KW-0997">Cell inner membrane</keyword>
<comment type="subcellular location">
    <subcellularLocation>
        <location evidence="7">Cell inner membrane</location>
        <topology evidence="7">Single-pass type II membrane protein</topology>
    </subcellularLocation>
    <text evidence="7">Localizes to the division septum.</text>
</comment>
<keyword evidence="7" id="KW-0175">Coiled coil</keyword>
<comment type="subunit">
    <text evidence="7">Part of a complex composed of FtsB, FtsL and FtsQ.</text>
</comment>
<keyword evidence="9" id="KW-1185">Reference proteome</keyword>
<dbReference type="STRING" id="299255.SAMN02745129_0571"/>
<proteinExistence type="inferred from homology"/>
<protein>
    <recommendedName>
        <fullName evidence="7">Cell division protein FtsB</fullName>
    </recommendedName>
</protein>
<dbReference type="NCBIfam" id="NF002058">
    <property type="entry name" value="PRK00888.1"/>
    <property type="match status" value="1"/>
</dbReference>
<keyword evidence="6 7" id="KW-0131">Cell cycle</keyword>
<dbReference type="InterPro" id="IPR023081">
    <property type="entry name" value="Cell_div_FtsB"/>
</dbReference>
<sequence>MRILLVLLLILLAGLQHRLWLGDNSLSEVVRLNEQIQRQQAGNAELKERNLLLQNEIQDLREGLDAVEERARHELGMIHADEQFYRVIRRAPQS</sequence>
<evidence type="ECO:0000256" key="6">
    <source>
        <dbReference type="ARBA" id="ARBA00023306"/>
    </source>
</evidence>
<gene>
    <name evidence="7" type="primary">ftsB</name>
    <name evidence="8" type="ORF">SAMN02745129_0571</name>
</gene>
<keyword evidence="1 7" id="KW-1003">Cell membrane</keyword>
<evidence type="ECO:0000256" key="4">
    <source>
        <dbReference type="ARBA" id="ARBA00022989"/>
    </source>
</evidence>
<dbReference type="PANTHER" id="PTHR37485:SF1">
    <property type="entry name" value="CELL DIVISION PROTEIN FTSB"/>
    <property type="match status" value="1"/>
</dbReference>
<reference evidence="9" key="1">
    <citation type="submission" date="2016-11" db="EMBL/GenBank/DDBJ databases">
        <authorList>
            <person name="Varghese N."/>
            <person name="Submissions S."/>
        </authorList>
    </citation>
    <scope>NUCLEOTIDE SEQUENCE [LARGE SCALE GENOMIC DNA]</scope>
    <source>
        <strain evidence="9">DSM 16917</strain>
    </source>
</reference>
<organism evidence="8 9">
    <name type="scientific">Ferrimonas marina</name>
    <dbReference type="NCBI Taxonomy" id="299255"/>
    <lineage>
        <taxon>Bacteria</taxon>
        <taxon>Pseudomonadati</taxon>
        <taxon>Pseudomonadota</taxon>
        <taxon>Gammaproteobacteria</taxon>
        <taxon>Alteromonadales</taxon>
        <taxon>Ferrimonadaceae</taxon>
        <taxon>Ferrimonas</taxon>
    </lineage>
</organism>
<accession>A0A1M5ZTQ6</accession>
<dbReference type="InterPro" id="IPR007060">
    <property type="entry name" value="FtsL/DivIC"/>
</dbReference>
<evidence type="ECO:0000256" key="5">
    <source>
        <dbReference type="ARBA" id="ARBA00023136"/>
    </source>
</evidence>
<dbReference type="GO" id="GO:0043093">
    <property type="term" value="P:FtsZ-dependent cytokinesis"/>
    <property type="evidence" value="ECO:0007669"/>
    <property type="project" value="UniProtKB-UniRule"/>
</dbReference>
<keyword evidence="3 7" id="KW-0812">Transmembrane</keyword>